<dbReference type="SUPFAM" id="SSF46689">
    <property type="entry name" value="Homeodomain-like"/>
    <property type="match status" value="1"/>
</dbReference>
<name>A0A3D9BTU0_9FLAO</name>
<dbReference type="GO" id="GO:0003700">
    <property type="term" value="F:DNA-binding transcription factor activity"/>
    <property type="evidence" value="ECO:0007669"/>
    <property type="project" value="InterPro"/>
</dbReference>
<keyword evidence="6" id="KW-1185">Reference proteome</keyword>
<dbReference type="InterPro" id="IPR011051">
    <property type="entry name" value="RmlC_Cupin_sf"/>
</dbReference>
<dbReference type="GO" id="GO:0043565">
    <property type="term" value="F:sequence-specific DNA binding"/>
    <property type="evidence" value="ECO:0007669"/>
    <property type="project" value="InterPro"/>
</dbReference>
<dbReference type="Pfam" id="PF12833">
    <property type="entry name" value="HTH_18"/>
    <property type="match status" value="1"/>
</dbReference>
<keyword evidence="1" id="KW-0805">Transcription regulation</keyword>
<reference evidence="5 6" key="1">
    <citation type="journal article" date="2006" name="Int. J. Syst. Evol. Microbiol.">
        <title>Chryseobacterium piscium sp. nov., isolated from fish of the South Atlantic Ocean off South Africa.</title>
        <authorList>
            <person name="de Beer H."/>
            <person name="Hugo C.J."/>
            <person name="Jooste P.J."/>
            <person name="Vancanneyt M."/>
            <person name="Coenye T."/>
            <person name="Vandamme P."/>
        </authorList>
    </citation>
    <scope>NUCLEOTIDE SEQUENCE [LARGE SCALE GENOMIC DNA]</scope>
    <source>
        <strain evidence="5 6">CCUG 51923</strain>
    </source>
</reference>
<organism evidence="5 6">
    <name type="scientific">Chryseobacterium piscium</name>
    <dbReference type="NCBI Taxonomy" id="333702"/>
    <lineage>
        <taxon>Bacteria</taxon>
        <taxon>Pseudomonadati</taxon>
        <taxon>Bacteroidota</taxon>
        <taxon>Flavobacteriia</taxon>
        <taxon>Flavobacteriales</taxon>
        <taxon>Weeksellaceae</taxon>
        <taxon>Chryseobacterium group</taxon>
        <taxon>Chryseobacterium</taxon>
    </lineage>
</organism>
<protein>
    <submittedName>
        <fullName evidence="5">AraC family transcriptional regulator</fullName>
    </submittedName>
</protein>
<dbReference type="SMART" id="SM00342">
    <property type="entry name" value="HTH_ARAC"/>
    <property type="match status" value="1"/>
</dbReference>
<accession>A0A3D9BTU0</accession>
<evidence type="ECO:0000313" key="6">
    <source>
        <dbReference type="Proteomes" id="UP000256512"/>
    </source>
</evidence>
<evidence type="ECO:0000256" key="1">
    <source>
        <dbReference type="ARBA" id="ARBA00023015"/>
    </source>
</evidence>
<evidence type="ECO:0000256" key="3">
    <source>
        <dbReference type="ARBA" id="ARBA00023163"/>
    </source>
</evidence>
<evidence type="ECO:0000259" key="4">
    <source>
        <dbReference type="PROSITE" id="PS01124"/>
    </source>
</evidence>
<evidence type="ECO:0000256" key="2">
    <source>
        <dbReference type="ARBA" id="ARBA00023125"/>
    </source>
</evidence>
<dbReference type="PANTHER" id="PTHR43280:SF2">
    <property type="entry name" value="HTH-TYPE TRANSCRIPTIONAL REGULATOR EXSA"/>
    <property type="match status" value="1"/>
</dbReference>
<comment type="caution">
    <text evidence="5">The sequence shown here is derived from an EMBL/GenBank/DDBJ whole genome shotgun (WGS) entry which is preliminary data.</text>
</comment>
<keyword evidence="3" id="KW-0804">Transcription</keyword>
<dbReference type="InterPro" id="IPR018060">
    <property type="entry name" value="HTH_AraC"/>
</dbReference>
<keyword evidence="2" id="KW-0238">DNA-binding</keyword>
<gene>
    <name evidence="5" type="ORF">DRF62_01935</name>
</gene>
<dbReference type="EMBL" id="QNVS01000003">
    <property type="protein sequence ID" value="REC56939.1"/>
    <property type="molecule type" value="Genomic_DNA"/>
</dbReference>
<dbReference type="PANTHER" id="PTHR43280">
    <property type="entry name" value="ARAC-FAMILY TRANSCRIPTIONAL REGULATOR"/>
    <property type="match status" value="1"/>
</dbReference>
<dbReference type="InterPro" id="IPR009057">
    <property type="entry name" value="Homeodomain-like_sf"/>
</dbReference>
<dbReference type="AlphaFoldDB" id="A0A3D9BTU0"/>
<dbReference type="Proteomes" id="UP000256512">
    <property type="component" value="Unassembled WGS sequence"/>
</dbReference>
<dbReference type="SUPFAM" id="SSF51182">
    <property type="entry name" value="RmlC-like cupins"/>
    <property type="match status" value="1"/>
</dbReference>
<evidence type="ECO:0000313" key="5">
    <source>
        <dbReference type="EMBL" id="REC56939.1"/>
    </source>
</evidence>
<dbReference type="Gene3D" id="1.10.10.60">
    <property type="entry name" value="Homeodomain-like"/>
    <property type="match status" value="2"/>
</dbReference>
<proteinExistence type="predicted"/>
<feature type="domain" description="HTH araC/xylS-type" evidence="4">
    <location>
        <begin position="181"/>
        <end position="281"/>
    </location>
</feature>
<sequence length="284" mass="33323">MNENKMVPLVVKQILSIEESLVVKSKAELTLIYIQQGKGVVCFDSQNIPFQKGKLFLIPFDTQYIFKSEKDSKVLIVECPQYFITQIRLESDRIETCDNMYKLTYITHNFHTKEGCVFHIKEDGILAEQLLFTIEREYLNPIQDYLIIRQCMAIILNLVARNLRQNDFSLTKESKKNQDVMKLITYVQKNIANRKSLSLESLSKEFGIAKSYVGEYFKKQAGVSLQDYILDYKLKLVEIRLKHSTMRLKEITFELDFNDESHLSKIFKKFKGMSPSKYRILHKD</sequence>
<dbReference type="PROSITE" id="PS01124">
    <property type="entry name" value="HTH_ARAC_FAMILY_2"/>
    <property type="match status" value="1"/>
</dbReference>